<dbReference type="FunCoup" id="A0A146GCS0">
    <property type="interactions" value="202"/>
</dbReference>
<sequence length="406" mass="43277">MARSDILVGVEVGTSKVCAVVGETGREGTLRILGVGSAPSRGVRKGEIVDIAIATECVHDALADAETNSDAEIGSVSVAVTGSHIRSFNSRGAILIPSERFEIDEEDVSEVAVKAREVNIPTENAFLHSIIQHYYVDGQDGVLNPIGMVGRRLEADYHIIHGVKTRLQNTLRCIRENGVQLDEVVVNSLASAQAVLDQHQKDLGAVVIDMGGGVTDYIVYENGAVRHSGVLAVGGDHISNDISLGLRIPLTRAEKLKVEEGSTVLGQGTPGEMIVLKNDAGFSGKEVEREMLNTIIHARVREMFELIRKGIESEIPLHLLGAGVVLTGGCSLIKGIKDVAESVFDLPVSLAREAGVSGPKSVLNNPQYSTAIGLIKFTQALRAEEEDPGLFGSVLQKIGGIFRRKG</sequence>
<evidence type="ECO:0000259" key="7">
    <source>
        <dbReference type="SMART" id="SM00842"/>
    </source>
</evidence>
<reference evidence="9" key="1">
    <citation type="journal article" date="2017" name="Genome Announc.">
        <title>Draft Genome Sequence of Terrimicrobium sacchariphilum NM-5T, a Facultative Anaerobic Soil Bacterium of the Class Spartobacteria.</title>
        <authorList>
            <person name="Qiu Y.L."/>
            <person name="Tourlousse D.M."/>
            <person name="Matsuura N."/>
            <person name="Ohashi A."/>
            <person name="Sekiguchi Y."/>
        </authorList>
    </citation>
    <scope>NUCLEOTIDE SEQUENCE [LARGE SCALE GENOMIC DNA]</scope>
    <source>
        <strain evidence="9">NM-5</strain>
    </source>
</reference>
<evidence type="ECO:0000256" key="3">
    <source>
        <dbReference type="ARBA" id="ARBA00023136"/>
    </source>
</evidence>
<evidence type="ECO:0000256" key="1">
    <source>
        <dbReference type="ARBA" id="ARBA00022475"/>
    </source>
</evidence>
<keyword evidence="4 5" id="KW-0131">Cell cycle</keyword>
<dbReference type="PIRSF" id="PIRSF003101">
    <property type="entry name" value="FtsA"/>
    <property type="match status" value="1"/>
</dbReference>
<dbReference type="InterPro" id="IPR050696">
    <property type="entry name" value="FtsA/MreB"/>
</dbReference>
<dbReference type="InterPro" id="IPR020823">
    <property type="entry name" value="Cell_div_FtsA"/>
</dbReference>
<keyword evidence="1 5" id="KW-1003">Cell membrane</keyword>
<dbReference type="RefSeq" id="WP_075079954.1">
    <property type="nucleotide sequence ID" value="NZ_BDCO01000002.1"/>
</dbReference>
<dbReference type="OrthoDB" id="9768127at2"/>
<evidence type="ECO:0000313" key="9">
    <source>
        <dbReference type="Proteomes" id="UP000076023"/>
    </source>
</evidence>
<dbReference type="Gene3D" id="3.30.1490.110">
    <property type="match status" value="1"/>
</dbReference>
<dbReference type="GO" id="GO:0032153">
    <property type="term" value="C:cell division site"/>
    <property type="evidence" value="ECO:0007669"/>
    <property type="project" value="UniProtKB-UniRule"/>
</dbReference>
<evidence type="ECO:0000256" key="5">
    <source>
        <dbReference type="HAMAP-Rule" id="MF_02033"/>
    </source>
</evidence>
<dbReference type="PANTHER" id="PTHR32432:SF4">
    <property type="entry name" value="CELL DIVISION PROTEIN FTSA"/>
    <property type="match status" value="1"/>
</dbReference>
<accession>A0A146GCS0</accession>
<feature type="domain" description="SHS2" evidence="7">
    <location>
        <begin position="7"/>
        <end position="195"/>
    </location>
</feature>
<comment type="function">
    <text evidence="5 6">Cell division protein that is involved in the assembly of the Z ring. May serve as a membrane anchor for the Z ring.</text>
</comment>
<keyword evidence="9" id="KW-1185">Reference proteome</keyword>
<dbReference type="SUPFAM" id="SSF53067">
    <property type="entry name" value="Actin-like ATPase domain"/>
    <property type="match status" value="2"/>
</dbReference>
<comment type="caution">
    <text evidence="8">The sequence shown here is derived from an EMBL/GenBank/DDBJ whole genome shotgun (WGS) entry which is preliminary data.</text>
</comment>
<evidence type="ECO:0000256" key="4">
    <source>
        <dbReference type="ARBA" id="ARBA00023306"/>
    </source>
</evidence>
<keyword evidence="2 5" id="KW-0132">Cell division</keyword>
<dbReference type="Pfam" id="PF02491">
    <property type="entry name" value="SHS2_FTSA"/>
    <property type="match status" value="1"/>
</dbReference>
<dbReference type="AlphaFoldDB" id="A0A146GCS0"/>
<comment type="subunit">
    <text evidence="5">Self-interacts. Interacts with FtsZ.</text>
</comment>
<dbReference type="NCBIfam" id="TIGR01174">
    <property type="entry name" value="ftsA"/>
    <property type="match status" value="1"/>
</dbReference>
<proteinExistence type="inferred from homology"/>
<dbReference type="Pfam" id="PF14450">
    <property type="entry name" value="FtsA"/>
    <property type="match status" value="1"/>
</dbReference>
<dbReference type="HAMAP" id="MF_02033">
    <property type="entry name" value="FtsA"/>
    <property type="match status" value="1"/>
</dbReference>
<dbReference type="STRING" id="690879.TSACC_22741"/>
<organism evidence="8 9">
    <name type="scientific">Terrimicrobium sacchariphilum</name>
    <dbReference type="NCBI Taxonomy" id="690879"/>
    <lineage>
        <taxon>Bacteria</taxon>
        <taxon>Pseudomonadati</taxon>
        <taxon>Verrucomicrobiota</taxon>
        <taxon>Terrimicrobiia</taxon>
        <taxon>Terrimicrobiales</taxon>
        <taxon>Terrimicrobiaceae</taxon>
        <taxon>Terrimicrobium</taxon>
    </lineage>
</organism>
<dbReference type="InParanoid" id="A0A146GCS0"/>
<evidence type="ECO:0000256" key="2">
    <source>
        <dbReference type="ARBA" id="ARBA00022618"/>
    </source>
</evidence>
<keyword evidence="3 5" id="KW-0472">Membrane</keyword>
<dbReference type="Proteomes" id="UP000076023">
    <property type="component" value="Unassembled WGS sequence"/>
</dbReference>
<dbReference type="InterPro" id="IPR003494">
    <property type="entry name" value="SHS2_FtsA"/>
</dbReference>
<dbReference type="InterPro" id="IPR043129">
    <property type="entry name" value="ATPase_NBD"/>
</dbReference>
<dbReference type="GO" id="GO:0043093">
    <property type="term" value="P:FtsZ-dependent cytokinesis"/>
    <property type="evidence" value="ECO:0007669"/>
    <property type="project" value="UniProtKB-UniRule"/>
</dbReference>
<comment type="similarity">
    <text evidence="5 6">Belongs to the FtsA/MreB family.</text>
</comment>
<dbReference type="PANTHER" id="PTHR32432">
    <property type="entry name" value="CELL DIVISION PROTEIN FTSA-RELATED"/>
    <property type="match status" value="1"/>
</dbReference>
<dbReference type="GO" id="GO:0009898">
    <property type="term" value="C:cytoplasmic side of plasma membrane"/>
    <property type="evidence" value="ECO:0007669"/>
    <property type="project" value="UniProtKB-UniRule"/>
</dbReference>
<gene>
    <name evidence="5" type="primary">ftsA</name>
    <name evidence="8" type="ORF">TSACC_22741</name>
</gene>
<evidence type="ECO:0000313" key="8">
    <source>
        <dbReference type="EMBL" id="GAT34316.1"/>
    </source>
</evidence>
<dbReference type="EMBL" id="BDCO01000002">
    <property type="protein sequence ID" value="GAT34316.1"/>
    <property type="molecule type" value="Genomic_DNA"/>
</dbReference>
<comment type="subcellular location">
    <subcellularLocation>
        <location evidence="5">Cell membrane</location>
        <topology evidence="5">Peripheral membrane protein</topology>
        <orientation evidence="5">Cytoplasmic side</orientation>
    </subcellularLocation>
    <text evidence="5">Localizes to the Z ring in an FtsZ-dependent manner. Targeted to the membrane through a conserved C-terminal amphipathic helix.</text>
</comment>
<dbReference type="Gene3D" id="3.30.420.40">
    <property type="match status" value="2"/>
</dbReference>
<protein>
    <recommendedName>
        <fullName evidence="5 6">Cell division protein FtsA</fullName>
    </recommendedName>
</protein>
<dbReference type="SMART" id="SM00842">
    <property type="entry name" value="FtsA"/>
    <property type="match status" value="1"/>
</dbReference>
<dbReference type="CDD" id="cd24048">
    <property type="entry name" value="ASKHA_NBD_FtsA"/>
    <property type="match status" value="1"/>
</dbReference>
<name>A0A146GCS0_TERSA</name>
<evidence type="ECO:0000256" key="6">
    <source>
        <dbReference type="PIRNR" id="PIRNR003101"/>
    </source>
</evidence>